<dbReference type="AlphaFoldDB" id="A0A1J1CCX1"/>
<dbReference type="EMBL" id="CP018099">
    <property type="protein sequence ID" value="APF20228.1"/>
    <property type="molecule type" value="Genomic_DNA"/>
</dbReference>
<feature type="region of interest" description="Disordered" evidence="1">
    <location>
        <begin position="1"/>
        <end position="22"/>
    </location>
</feature>
<feature type="compositionally biased region" description="Polar residues" evidence="1">
    <location>
        <begin position="1"/>
        <end position="10"/>
    </location>
</feature>
<accession>A0A1J1CCX1</accession>
<protein>
    <submittedName>
        <fullName evidence="2">Uncharacterized protein</fullName>
    </submittedName>
</protein>
<name>A0A1J1CCX1_CALAY</name>
<sequence>MSMVPATSKNDAIPEKPIAHQGNLWPPKKYSSMFFEARF</sequence>
<organism evidence="2 3">
    <name type="scientific">Caldithrix abyssi DSM 13497</name>
    <dbReference type="NCBI Taxonomy" id="880073"/>
    <lineage>
        <taxon>Bacteria</taxon>
        <taxon>Pseudomonadati</taxon>
        <taxon>Calditrichota</taxon>
        <taxon>Calditrichia</taxon>
        <taxon>Calditrichales</taxon>
        <taxon>Calditrichaceae</taxon>
        <taxon>Caldithrix</taxon>
    </lineage>
</organism>
<dbReference type="Proteomes" id="UP000183868">
    <property type="component" value="Chromosome"/>
</dbReference>
<proteinExistence type="predicted"/>
<gene>
    <name evidence="2" type="ORF">Cabys_3482</name>
</gene>
<reference evidence="2 3" key="1">
    <citation type="submission" date="2016-11" db="EMBL/GenBank/DDBJ databases">
        <title>Genomic analysis of Caldithrix abyssi and proposal of a novel bacterial phylum Caldithrichaeota.</title>
        <authorList>
            <person name="Kublanov I."/>
            <person name="Sigalova O."/>
            <person name="Gavrilov S."/>
            <person name="Lebedinsky A."/>
            <person name="Ivanova N."/>
            <person name="Daum C."/>
            <person name="Reddy T."/>
            <person name="Klenk H.P."/>
            <person name="Goker M."/>
            <person name="Reva O."/>
            <person name="Miroshnichenko M."/>
            <person name="Kyprides N."/>
            <person name="Woyke T."/>
            <person name="Gelfand M."/>
        </authorList>
    </citation>
    <scope>NUCLEOTIDE SEQUENCE [LARGE SCALE GENOMIC DNA]</scope>
    <source>
        <strain evidence="2 3">LF13</strain>
    </source>
</reference>
<evidence type="ECO:0000313" key="3">
    <source>
        <dbReference type="Proteomes" id="UP000183868"/>
    </source>
</evidence>
<evidence type="ECO:0000256" key="1">
    <source>
        <dbReference type="SAM" id="MobiDB-lite"/>
    </source>
</evidence>
<evidence type="ECO:0000313" key="2">
    <source>
        <dbReference type="EMBL" id="APF20228.1"/>
    </source>
</evidence>
<dbReference type="KEGG" id="caby:Cabys_3482"/>